<gene>
    <name evidence="3" type="ORF">GCM10007878_00040</name>
</gene>
<dbReference type="EMBL" id="BSOR01000001">
    <property type="protein sequence ID" value="GLR62569.1"/>
    <property type="molecule type" value="Genomic_DNA"/>
</dbReference>
<dbReference type="InterPro" id="IPR009440">
    <property type="entry name" value="ParM/StbA_N"/>
</dbReference>
<dbReference type="RefSeq" id="WP_027851590.1">
    <property type="nucleotide sequence ID" value="NZ_BSOR01000001.1"/>
</dbReference>
<dbReference type="InterPro" id="IPR043129">
    <property type="entry name" value="ATPase_NBD"/>
</dbReference>
<evidence type="ECO:0008006" key="5">
    <source>
        <dbReference type="Google" id="ProtNLM"/>
    </source>
</evidence>
<dbReference type="InterPro" id="IPR049067">
    <property type="entry name" value="MreB-like_C"/>
</dbReference>
<feature type="domain" description="Plasmid segregation protein ParM/StbA N-terminal" evidence="1">
    <location>
        <begin position="6"/>
        <end position="139"/>
    </location>
</feature>
<dbReference type="Pfam" id="PF21522">
    <property type="entry name" value="MreB-like_C"/>
    <property type="match status" value="1"/>
</dbReference>
<dbReference type="InterPro" id="IPR056367">
    <property type="entry name" value="ASKHA_NBD_ParM_R1-like"/>
</dbReference>
<evidence type="ECO:0000259" key="2">
    <source>
        <dbReference type="Pfam" id="PF21522"/>
    </source>
</evidence>
<comment type="caution">
    <text evidence="3">The sequence shown here is derived from an EMBL/GenBank/DDBJ whole genome shotgun (WGS) entry which is preliminary data.</text>
</comment>
<dbReference type="Gene3D" id="3.30.420.40">
    <property type="match status" value="2"/>
</dbReference>
<name>A0ABQ5ZRH3_9GAMM</name>
<evidence type="ECO:0000313" key="3">
    <source>
        <dbReference type="EMBL" id="GLR62569.1"/>
    </source>
</evidence>
<accession>A0ABQ5ZRH3</accession>
<dbReference type="Pfam" id="PF06406">
    <property type="entry name" value="StbA_N"/>
    <property type="match status" value="1"/>
</dbReference>
<protein>
    <recommendedName>
        <fullName evidence="5">Plasmid segregation protein ParM</fullName>
    </recommendedName>
</protein>
<dbReference type="Proteomes" id="UP001156682">
    <property type="component" value="Unassembled WGS sequence"/>
</dbReference>
<reference evidence="4" key="1">
    <citation type="journal article" date="2019" name="Int. J. Syst. Evol. Microbiol.">
        <title>The Global Catalogue of Microorganisms (GCM) 10K type strain sequencing project: providing services to taxonomists for standard genome sequencing and annotation.</title>
        <authorList>
            <consortium name="The Broad Institute Genomics Platform"/>
            <consortium name="The Broad Institute Genome Sequencing Center for Infectious Disease"/>
            <person name="Wu L."/>
            <person name="Ma J."/>
        </authorList>
    </citation>
    <scope>NUCLEOTIDE SEQUENCE [LARGE SCALE GENOMIC DNA]</scope>
    <source>
        <strain evidence="4">NBRC 100033</strain>
    </source>
</reference>
<evidence type="ECO:0000313" key="4">
    <source>
        <dbReference type="Proteomes" id="UP001156682"/>
    </source>
</evidence>
<proteinExistence type="predicted"/>
<dbReference type="CDD" id="cd24022">
    <property type="entry name" value="ASKHA_NBD_ParM_R1-like"/>
    <property type="match status" value="1"/>
</dbReference>
<sequence>MSKIEVGLDSGCAFNKTAFLNEEQEWIENSTPSLVRSGRANITLSGSQGYSYTCEGEQWTTDENAVDAEDTRFDSFSYSTLNTVLTHHTLNKLMTAHDLSNEFSISTGLPLNHYFTEQGVNKNAIQRKQTALLKPVEGSGVNLVCQQICPEGLAGWVDARIDRLGHEKASQSHAVAVADIGGRTTDICVVQPDYSLITEYTSTLSMGCLDIAAEANRLITQRYGVGTINMLAMYQVLASGKIDLGRGKVQDVTGETQQATRTIAGRITREIERLTGKVPHLEGFCYLGGGAEQLKPFLTGDSTYIPERPRFANARGFLKIMQHLS</sequence>
<feature type="domain" description="Actin homologue MreB-like C-terminal" evidence="2">
    <location>
        <begin position="177"/>
        <end position="298"/>
    </location>
</feature>
<dbReference type="SUPFAM" id="SSF53067">
    <property type="entry name" value="Actin-like ATPase domain"/>
    <property type="match status" value="2"/>
</dbReference>
<keyword evidence="4" id="KW-1185">Reference proteome</keyword>
<evidence type="ECO:0000259" key="1">
    <source>
        <dbReference type="Pfam" id="PF06406"/>
    </source>
</evidence>
<organism evidence="3 4">
    <name type="scientific">Marinospirillum insulare</name>
    <dbReference type="NCBI Taxonomy" id="217169"/>
    <lineage>
        <taxon>Bacteria</taxon>
        <taxon>Pseudomonadati</taxon>
        <taxon>Pseudomonadota</taxon>
        <taxon>Gammaproteobacteria</taxon>
        <taxon>Oceanospirillales</taxon>
        <taxon>Oceanospirillaceae</taxon>
        <taxon>Marinospirillum</taxon>
    </lineage>
</organism>